<evidence type="ECO:0000313" key="1">
    <source>
        <dbReference type="EMBL" id="MAH63507.1"/>
    </source>
</evidence>
<dbReference type="EMBL" id="NZEX01000096">
    <property type="protein sequence ID" value="MAH63507.1"/>
    <property type="molecule type" value="Genomic_DNA"/>
</dbReference>
<name>A0A2D6YJW8_9DELT</name>
<proteinExistence type="predicted"/>
<reference evidence="2" key="1">
    <citation type="submission" date="2017-09" db="EMBL/GenBank/DDBJ databases">
        <title>The Reconstruction of 2,631 Draft Metagenome-Assembled Genomes from the Global Oceans.</title>
        <authorList>
            <person name="Tully B.J."/>
            <person name="Graham E.D."/>
            <person name="Heidelberg J.F."/>
        </authorList>
    </citation>
    <scope>NUCLEOTIDE SEQUENCE [LARGE SCALE GENOMIC DNA]</scope>
</reference>
<dbReference type="AlphaFoldDB" id="A0A2D6YJW8"/>
<accession>A0A2D6YJW8</accession>
<evidence type="ECO:0000313" key="2">
    <source>
        <dbReference type="Proteomes" id="UP000226525"/>
    </source>
</evidence>
<gene>
    <name evidence="1" type="ORF">CMN54_08705</name>
</gene>
<organism evidence="1 2">
    <name type="scientific">SAR324 cluster bacterium</name>
    <dbReference type="NCBI Taxonomy" id="2024889"/>
    <lineage>
        <taxon>Bacteria</taxon>
        <taxon>Deltaproteobacteria</taxon>
        <taxon>SAR324 cluster</taxon>
    </lineage>
</organism>
<sequence>MKSVVLEFKRVCYQEKGEEADLSEVSFSLRKGQRTILQCIRSDQFETIWRLLQTNLKPHEGNINAPVRDQCYSNRRLETGLNLQKSALENLASPRFVMRPWVAGRPRTWQQLADILEVPNSTLQRPLDSVESNGLQRIIWMFLWCLDVELLILETVLEDLDQSLKRLVLKWWEESKGTILYLGKPSEDFSFHNHFTIKSNGHLIDQNFTHDHFW</sequence>
<protein>
    <submittedName>
        <fullName evidence="1">Uncharacterized protein</fullName>
    </submittedName>
</protein>
<dbReference type="Proteomes" id="UP000226525">
    <property type="component" value="Unassembled WGS sequence"/>
</dbReference>
<comment type="caution">
    <text evidence="1">The sequence shown here is derived from an EMBL/GenBank/DDBJ whole genome shotgun (WGS) entry which is preliminary data.</text>
</comment>